<dbReference type="PANTHER" id="PTHR21266:SF59">
    <property type="entry name" value="BLR4922 PROTEIN"/>
    <property type="match status" value="1"/>
</dbReference>
<evidence type="ECO:0000256" key="3">
    <source>
        <dbReference type="ARBA" id="ARBA00023002"/>
    </source>
</evidence>
<dbReference type="GO" id="GO:0051537">
    <property type="term" value="F:2 iron, 2 sulfur cluster binding"/>
    <property type="evidence" value="ECO:0007669"/>
    <property type="project" value="UniProtKB-KW"/>
</dbReference>
<organism evidence="7 8">
    <name type="scientific">Zeimonas arvi</name>
    <dbReference type="NCBI Taxonomy" id="2498847"/>
    <lineage>
        <taxon>Bacteria</taxon>
        <taxon>Pseudomonadati</taxon>
        <taxon>Pseudomonadota</taxon>
        <taxon>Betaproteobacteria</taxon>
        <taxon>Burkholderiales</taxon>
        <taxon>Burkholderiaceae</taxon>
        <taxon>Zeimonas</taxon>
    </lineage>
</organism>
<dbReference type="InterPro" id="IPR036922">
    <property type="entry name" value="Rieske_2Fe-2S_sf"/>
</dbReference>
<dbReference type="AlphaFoldDB" id="A0A5C8NU52"/>
<dbReference type="CDD" id="cd08878">
    <property type="entry name" value="RHO_alpha_C_DMO-like"/>
    <property type="match status" value="1"/>
</dbReference>
<evidence type="ECO:0000313" key="8">
    <source>
        <dbReference type="Proteomes" id="UP000321548"/>
    </source>
</evidence>
<dbReference type="SUPFAM" id="SSF55961">
    <property type="entry name" value="Bet v1-like"/>
    <property type="match status" value="1"/>
</dbReference>
<sequence>MMSREQNDRIACVGPGDPAGRLLRRYWQPVALLDEFDEARVGPRPVKAVRVLGQDFVLFRDEQGRWGLLDRDCPHRGADLAYGRREDGGLRCPFHGWLFDVEGRCLETPAEPEGSRLCDRVRQRAWPVQVRAGAIWAWLGDGEPAAFPDLDCFVAPDTHAFAFKGLWECNWLQSVEVGIDPAHASFLHRFFEDEQPGEQSYGRQFRSASSDSDLPMTKVMREHFRPEIYVEPAPHGLQLTALRRISENSTHVRITNQVFPQAFAIPLSDEMTITQFHVPVDDFNNYWYAFFTSFGAPIDKALMREQRLKMHELPEYRPRVGRGNQYGFDPREQLEQTYTGMGADINVHDQWACESQGPIQDRTREHLGTTDKAIMAYRRLLLQAIDTVEKGGSPPMSMDAAQAAAVRGPVTMDAIGPGGSVEALCEFGRGIDARRRARASWGAGR</sequence>
<dbReference type="OrthoDB" id="9790995at2"/>
<feature type="domain" description="Rieske" evidence="6">
    <location>
        <begin position="27"/>
        <end position="137"/>
    </location>
</feature>
<dbReference type="InterPro" id="IPR050584">
    <property type="entry name" value="Cholesterol_7-desaturase"/>
</dbReference>
<gene>
    <name evidence="7" type="ORF">FHP08_13140</name>
</gene>
<dbReference type="GO" id="GO:0051213">
    <property type="term" value="F:dioxygenase activity"/>
    <property type="evidence" value="ECO:0007669"/>
    <property type="project" value="UniProtKB-KW"/>
</dbReference>
<dbReference type="Proteomes" id="UP000321548">
    <property type="component" value="Unassembled WGS sequence"/>
</dbReference>
<dbReference type="InterPro" id="IPR017941">
    <property type="entry name" value="Rieske_2Fe-2S"/>
</dbReference>
<evidence type="ECO:0000256" key="5">
    <source>
        <dbReference type="ARBA" id="ARBA00023014"/>
    </source>
</evidence>
<dbReference type="EMBL" id="VDUY01000005">
    <property type="protein sequence ID" value="TXL64686.1"/>
    <property type="molecule type" value="Genomic_DNA"/>
</dbReference>
<keyword evidence="2" id="KW-0479">Metal-binding</keyword>
<proteinExistence type="predicted"/>
<dbReference type="Gene3D" id="2.102.10.10">
    <property type="entry name" value="Rieske [2Fe-2S] iron-sulphur domain"/>
    <property type="match status" value="1"/>
</dbReference>
<evidence type="ECO:0000256" key="1">
    <source>
        <dbReference type="ARBA" id="ARBA00022714"/>
    </source>
</evidence>
<evidence type="ECO:0000259" key="6">
    <source>
        <dbReference type="PROSITE" id="PS51296"/>
    </source>
</evidence>
<dbReference type="SUPFAM" id="SSF50022">
    <property type="entry name" value="ISP domain"/>
    <property type="match status" value="1"/>
</dbReference>
<dbReference type="RefSeq" id="WP_147704935.1">
    <property type="nucleotide sequence ID" value="NZ_VDUY01000005.1"/>
</dbReference>
<evidence type="ECO:0000256" key="4">
    <source>
        <dbReference type="ARBA" id="ARBA00023004"/>
    </source>
</evidence>
<keyword evidence="7" id="KW-0223">Dioxygenase</keyword>
<keyword evidence="4" id="KW-0408">Iron</keyword>
<protein>
    <submittedName>
        <fullName evidence="7">Aromatic ring-hydroxylating dioxygenase subunit alpha</fullName>
    </submittedName>
</protein>
<name>A0A5C8NU52_9BURK</name>
<dbReference type="Pfam" id="PF00355">
    <property type="entry name" value="Rieske"/>
    <property type="match status" value="1"/>
</dbReference>
<accession>A0A5C8NU52</accession>
<comment type="caution">
    <text evidence="7">The sequence shown here is derived from an EMBL/GenBank/DDBJ whole genome shotgun (WGS) entry which is preliminary data.</text>
</comment>
<evidence type="ECO:0000313" key="7">
    <source>
        <dbReference type="EMBL" id="TXL64686.1"/>
    </source>
</evidence>
<keyword evidence="1" id="KW-0001">2Fe-2S</keyword>
<dbReference type="GO" id="GO:0046872">
    <property type="term" value="F:metal ion binding"/>
    <property type="evidence" value="ECO:0007669"/>
    <property type="project" value="UniProtKB-KW"/>
</dbReference>
<dbReference type="InterPro" id="IPR045623">
    <property type="entry name" value="LigXa_C"/>
</dbReference>
<dbReference type="Pfam" id="PF19301">
    <property type="entry name" value="LigXa_C"/>
    <property type="match status" value="1"/>
</dbReference>
<keyword evidence="8" id="KW-1185">Reference proteome</keyword>
<keyword evidence="5" id="KW-0411">Iron-sulfur</keyword>
<keyword evidence="3" id="KW-0560">Oxidoreductase</keyword>
<reference evidence="7 8" key="1">
    <citation type="submission" date="2019-06" db="EMBL/GenBank/DDBJ databases">
        <title>Quisquiliibacterium sp. nov., isolated from a maize field.</title>
        <authorList>
            <person name="Lin S.-Y."/>
            <person name="Tsai C.-F."/>
            <person name="Young C.-C."/>
        </authorList>
    </citation>
    <scope>NUCLEOTIDE SEQUENCE [LARGE SCALE GENOMIC DNA]</scope>
    <source>
        <strain evidence="7 8">CC-CFT501</strain>
    </source>
</reference>
<dbReference type="PANTHER" id="PTHR21266">
    <property type="entry name" value="IRON-SULFUR DOMAIN CONTAINING PROTEIN"/>
    <property type="match status" value="1"/>
</dbReference>
<evidence type="ECO:0000256" key="2">
    <source>
        <dbReference type="ARBA" id="ARBA00022723"/>
    </source>
</evidence>
<dbReference type="Gene3D" id="3.90.380.10">
    <property type="entry name" value="Naphthalene 1,2-dioxygenase Alpha Subunit, Chain A, domain 1"/>
    <property type="match status" value="1"/>
</dbReference>
<dbReference type="PROSITE" id="PS51296">
    <property type="entry name" value="RIESKE"/>
    <property type="match status" value="1"/>
</dbReference>